<accession>A0A915SFM2</accession>
<keyword evidence="1" id="KW-0472">Membrane</keyword>
<keyword evidence="3" id="KW-1185">Reference proteome</keyword>
<dbReference type="RefSeq" id="WP_258393524.1">
    <property type="nucleotide sequence ID" value="NZ_AP019769.1"/>
</dbReference>
<dbReference type="KEGG" id="naer:MJ1_0329"/>
<evidence type="ECO:0000313" key="3">
    <source>
        <dbReference type="Proteomes" id="UP001055553"/>
    </source>
</evidence>
<keyword evidence="1" id="KW-0812">Transmembrane</keyword>
<dbReference type="EMBL" id="AP019769">
    <property type="protein sequence ID" value="BBL45494.1"/>
    <property type="molecule type" value="Genomic_DNA"/>
</dbReference>
<proteinExistence type="predicted"/>
<organism evidence="2 3">
    <name type="scientific">Nanobdella aerobiophila</name>
    <dbReference type="NCBI Taxonomy" id="2586965"/>
    <lineage>
        <taxon>Archaea</taxon>
        <taxon>Nanobdellota</taxon>
        <taxon>Nanobdellia</taxon>
        <taxon>Nanobdellales</taxon>
        <taxon>Nanobdellaceae</taxon>
        <taxon>Nanobdella</taxon>
    </lineage>
</organism>
<evidence type="ECO:0000256" key="1">
    <source>
        <dbReference type="SAM" id="Phobius"/>
    </source>
</evidence>
<feature type="transmembrane region" description="Helical" evidence="1">
    <location>
        <begin position="7"/>
        <end position="25"/>
    </location>
</feature>
<sequence length="648" mass="74401">MARSQLYLYTFVVILVLVLYFLSYINTLSDEFQFYSSYYPKYGEIYKLQYGNNIYENILNLYGSTLIPITVYYNCSYSNIEVPNYFNSTHVIVLNSIYQFLPTSAGINDVFFNIINNYSTSYSNNYCVFNGYEAYNSNFNISLEFSGNPAYYTYFYNNNVFSIDNYYLNNLNNIQNTYNFKYINNYDCLYGEISENDIQYNLPTISISYLNLSNATISNNIISVNILNNNICPVNLNDIYYGSYNISKFDYNFNTSNNNYIINSGQQISANYNYTYDTLYFCLESLGMENCVPINNLPINYYVPINIYNNQNIATPEPFQQEIYIPNTLNLSSYIDSNGQNILFFNPYSGQLYYSWFEGDNGTGYIWWINIPTGINANSSIIINIGIGSTSEDYYQLYYPYVGASYNVLGTFNYDNIGYVMNPGLMYQIYVNYSSWTTLSWPIQYEAPLTPGTCINNNGYLYCANWNVDINGSLPSLGTTQNVNGNSEPYVEVNWQWLYSGGSPYPNPPISNPSPEGVNEEDYGWMINFIGFVQVQQSNTYIYSGDDDGFSITYSVFPELYVGFYNWTTDNPNYVISPSSAYYIHAFTVYSGSVPVGDYAFGYYYFEGSIQAYTSLWSNNPVYYYSPALPPNGVMPSISIGNINSWPP</sequence>
<name>A0A915SFM2_9ARCH</name>
<dbReference type="Proteomes" id="UP001055553">
    <property type="component" value="Chromosome"/>
</dbReference>
<dbReference type="AlphaFoldDB" id="A0A915SFM2"/>
<protein>
    <submittedName>
        <fullName evidence="2">Zinc finger protein</fullName>
    </submittedName>
</protein>
<dbReference type="GeneID" id="74568280"/>
<gene>
    <name evidence="2" type="ORF">MJ1_0329</name>
</gene>
<reference evidence="3" key="1">
    <citation type="journal article" date="2022" name="Int. J. Syst. Evol. Microbiol.">
        <title>Nanobdella aerobiophila gen. nov., sp. nov., a thermoacidophilic, obligate ectosymbiotic archaeon, and proposal of Nanobdellaceae fam. nov., Nanobdellales ord. nov. and Nanobdellia class. nov.</title>
        <authorList>
            <person name="Kato S."/>
            <person name="Ogasawara A."/>
            <person name="Itoh T."/>
            <person name="Sakai H.D."/>
            <person name="Shimizu M."/>
            <person name="Yuki M."/>
            <person name="Kaneko M."/>
            <person name="Takashina T."/>
            <person name="Ohkuma M."/>
        </authorList>
    </citation>
    <scope>NUCLEOTIDE SEQUENCE [LARGE SCALE GENOMIC DNA]</scope>
    <source>
        <strain evidence="3">MJ1</strain>
    </source>
</reference>
<keyword evidence="1" id="KW-1133">Transmembrane helix</keyword>
<evidence type="ECO:0000313" key="2">
    <source>
        <dbReference type="EMBL" id="BBL45494.1"/>
    </source>
</evidence>